<dbReference type="AlphaFoldDB" id="A0A2P5APG7"/>
<reference evidence="3" key="1">
    <citation type="submission" date="2016-06" db="EMBL/GenBank/DDBJ databases">
        <title>Parallel loss of symbiosis genes in relatives of nitrogen-fixing non-legume Parasponia.</title>
        <authorList>
            <person name="Van Velzen R."/>
            <person name="Holmer R."/>
            <person name="Bu F."/>
            <person name="Rutten L."/>
            <person name="Van Zeijl A."/>
            <person name="Liu W."/>
            <person name="Santuari L."/>
            <person name="Cao Q."/>
            <person name="Sharma T."/>
            <person name="Shen D."/>
            <person name="Roswanjaya Y."/>
            <person name="Wardhani T."/>
            <person name="Kalhor M.S."/>
            <person name="Jansen J."/>
            <person name="Van den Hoogen J."/>
            <person name="Gungor B."/>
            <person name="Hartog M."/>
            <person name="Hontelez J."/>
            <person name="Verver J."/>
            <person name="Yang W.-C."/>
            <person name="Schijlen E."/>
            <person name="Repin R."/>
            <person name="Schilthuizen M."/>
            <person name="Schranz E."/>
            <person name="Heidstra R."/>
            <person name="Miyata K."/>
            <person name="Fedorova E."/>
            <person name="Kohlen W."/>
            <person name="Bisseling T."/>
            <person name="Smit S."/>
            <person name="Geurts R."/>
        </authorList>
    </citation>
    <scope>NUCLEOTIDE SEQUENCE [LARGE SCALE GENOMIC DNA]</scope>
    <source>
        <strain evidence="3">cv. WU1-14</strain>
    </source>
</reference>
<gene>
    <name evidence="2" type="ORF">PanWU01x14_312490</name>
</gene>
<feature type="non-terminal residue" evidence="2">
    <location>
        <position position="1"/>
    </location>
</feature>
<evidence type="ECO:0000313" key="3">
    <source>
        <dbReference type="Proteomes" id="UP000237105"/>
    </source>
</evidence>
<keyword evidence="3" id="KW-1185">Reference proteome</keyword>
<proteinExistence type="predicted"/>
<sequence length="78" mass="8654">SSGRPLGQCSFTEPPSCHCDWKTLTKPHLVPPSHFITSRQRKSRPKLPPADRIFARPSSVRCPISSTPAPFDSSQLQL</sequence>
<feature type="region of interest" description="Disordered" evidence="1">
    <location>
        <begin position="30"/>
        <end position="49"/>
    </location>
</feature>
<name>A0A2P5APG7_PARAD</name>
<protein>
    <submittedName>
        <fullName evidence="2">Uncharacterized protein</fullName>
    </submittedName>
</protein>
<accession>A0A2P5APG7</accession>
<dbReference type="Proteomes" id="UP000237105">
    <property type="component" value="Unassembled WGS sequence"/>
</dbReference>
<evidence type="ECO:0000256" key="1">
    <source>
        <dbReference type="SAM" id="MobiDB-lite"/>
    </source>
</evidence>
<evidence type="ECO:0000313" key="2">
    <source>
        <dbReference type="EMBL" id="PON38463.1"/>
    </source>
</evidence>
<comment type="caution">
    <text evidence="2">The sequence shown here is derived from an EMBL/GenBank/DDBJ whole genome shotgun (WGS) entry which is preliminary data.</text>
</comment>
<organism evidence="2 3">
    <name type="scientific">Parasponia andersonii</name>
    <name type="common">Sponia andersonii</name>
    <dbReference type="NCBI Taxonomy" id="3476"/>
    <lineage>
        <taxon>Eukaryota</taxon>
        <taxon>Viridiplantae</taxon>
        <taxon>Streptophyta</taxon>
        <taxon>Embryophyta</taxon>
        <taxon>Tracheophyta</taxon>
        <taxon>Spermatophyta</taxon>
        <taxon>Magnoliopsida</taxon>
        <taxon>eudicotyledons</taxon>
        <taxon>Gunneridae</taxon>
        <taxon>Pentapetalae</taxon>
        <taxon>rosids</taxon>
        <taxon>fabids</taxon>
        <taxon>Rosales</taxon>
        <taxon>Cannabaceae</taxon>
        <taxon>Parasponia</taxon>
    </lineage>
</organism>
<dbReference type="EMBL" id="JXTB01000494">
    <property type="protein sequence ID" value="PON38463.1"/>
    <property type="molecule type" value="Genomic_DNA"/>
</dbReference>